<gene>
    <name evidence="11" type="ORF">EX895_002127</name>
</gene>
<accession>A0A4U7KX75</accession>
<evidence type="ECO:0000259" key="10">
    <source>
        <dbReference type="Pfam" id="PF00294"/>
    </source>
</evidence>
<dbReference type="GO" id="GO:0005737">
    <property type="term" value="C:cytoplasm"/>
    <property type="evidence" value="ECO:0007669"/>
    <property type="project" value="UniProtKB-SubCell"/>
</dbReference>
<keyword evidence="7 9" id="KW-0630">Potassium</keyword>
<comment type="activity regulation">
    <text evidence="9">Activated by a monovalent cation that binds near, but not in, the active site. The most likely occupant of the site in vivo is potassium. Ion binding induces a conformational change that may alter substrate affinity.</text>
</comment>
<dbReference type="GO" id="GO:0005634">
    <property type="term" value="C:nucleus"/>
    <property type="evidence" value="ECO:0007669"/>
    <property type="project" value="UniProtKB-SubCell"/>
</dbReference>
<keyword evidence="8 9" id="KW-0119">Carbohydrate metabolism</keyword>
<feature type="binding site" evidence="9">
    <location>
        <position position="347"/>
    </location>
    <ligand>
        <name>K(+)</name>
        <dbReference type="ChEBI" id="CHEBI:29103"/>
    </ligand>
</feature>
<comment type="catalytic activity">
    <reaction evidence="9">
        <text>D-ribose + ATP = D-ribose 5-phosphate + ADP + H(+)</text>
        <dbReference type="Rhea" id="RHEA:13697"/>
        <dbReference type="ChEBI" id="CHEBI:15378"/>
        <dbReference type="ChEBI" id="CHEBI:30616"/>
        <dbReference type="ChEBI" id="CHEBI:47013"/>
        <dbReference type="ChEBI" id="CHEBI:78346"/>
        <dbReference type="ChEBI" id="CHEBI:456216"/>
        <dbReference type="EC" id="2.7.1.15"/>
    </reaction>
</comment>
<evidence type="ECO:0000256" key="5">
    <source>
        <dbReference type="ARBA" id="ARBA00022840"/>
    </source>
</evidence>
<evidence type="ECO:0000256" key="3">
    <source>
        <dbReference type="ARBA" id="ARBA00022741"/>
    </source>
</evidence>
<evidence type="ECO:0000313" key="12">
    <source>
        <dbReference type="Proteomes" id="UP000306050"/>
    </source>
</evidence>
<dbReference type="Pfam" id="PF00294">
    <property type="entry name" value="PfkB"/>
    <property type="match status" value="1"/>
</dbReference>
<feature type="binding site" evidence="9">
    <location>
        <position position="300"/>
    </location>
    <ligand>
        <name>substrate</name>
    </ligand>
</feature>
<dbReference type="EMBL" id="SRRM01000006">
    <property type="protein sequence ID" value="TKY88886.1"/>
    <property type="molecule type" value="Genomic_DNA"/>
</dbReference>
<keyword evidence="1 9" id="KW-0808">Transferase</keyword>
<feature type="active site" description="Proton acceptor" evidence="9">
    <location>
        <position position="300"/>
    </location>
</feature>
<comment type="function">
    <text evidence="9">Catalyzes the phosphorylation of ribose at O-5 in a reaction requiring ATP and magnesium. The resulting D-ribose-5-phosphate can then be used either for sythesis of nucleotides, histidine, and tryptophan, or as a component of the pentose phosphate pathway.</text>
</comment>
<comment type="pathway">
    <text evidence="9">Carbohydrate metabolism; D-ribose degradation; D-ribose 5-phosphate from beta-D-ribopyranose: step 2/2.</text>
</comment>
<evidence type="ECO:0000256" key="2">
    <source>
        <dbReference type="ARBA" id="ARBA00022723"/>
    </source>
</evidence>
<dbReference type="OrthoDB" id="415590at2759"/>
<feature type="binding site" evidence="9">
    <location>
        <position position="352"/>
    </location>
    <ligand>
        <name>K(+)</name>
        <dbReference type="ChEBI" id="CHEBI:29103"/>
    </ligand>
</feature>
<evidence type="ECO:0000256" key="6">
    <source>
        <dbReference type="ARBA" id="ARBA00022842"/>
    </source>
</evidence>
<keyword evidence="6 9" id="KW-0460">Magnesium</keyword>
<dbReference type="GO" id="GO:0019303">
    <property type="term" value="P:D-ribose catabolic process"/>
    <property type="evidence" value="ECO:0007669"/>
    <property type="project" value="UniProtKB-UniRule"/>
</dbReference>
<dbReference type="PANTHER" id="PTHR10584:SF166">
    <property type="entry name" value="RIBOKINASE"/>
    <property type="match status" value="1"/>
</dbReference>
<dbReference type="Gene3D" id="3.40.1190.20">
    <property type="match status" value="1"/>
</dbReference>
<feature type="binding site" evidence="9">
    <location>
        <begin position="299"/>
        <end position="300"/>
    </location>
    <ligand>
        <name>ATP</name>
        <dbReference type="ChEBI" id="CHEBI:30616"/>
    </ligand>
</feature>
<dbReference type="GeneID" id="40725022"/>
<dbReference type="InterPro" id="IPR011877">
    <property type="entry name" value="Ribokinase"/>
</dbReference>
<dbReference type="GO" id="GO:0046872">
    <property type="term" value="F:metal ion binding"/>
    <property type="evidence" value="ECO:0007669"/>
    <property type="project" value="UniProtKB-KW"/>
</dbReference>
<dbReference type="AlphaFoldDB" id="A0A4U7KX75"/>
<feature type="binding site" evidence="9">
    <location>
        <position position="209"/>
    </location>
    <ligand>
        <name>ATP</name>
        <dbReference type="ChEBI" id="CHEBI:30616"/>
    </ligand>
</feature>
<dbReference type="EC" id="2.7.1.15" evidence="9"/>
<evidence type="ECO:0000256" key="4">
    <source>
        <dbReference type="ARBA" id="ARBA00022777"/>
    </source>
</evidence>
<comment type="similarity">
    <text evidence="9">Belongs to the carbohydrate kinase PfkB family. Ribokinase subfamily.</text>
</comment>
<proteinExistence type="inferred from homology"/>
<dbReference type="PRINTS" id="PR00990">
    <property type="entry name" value="RIBOKINASE"/>
</dbReference>
<dbReference type="InterPro" id="IPR002139">
    <property type="entry name" value="Ribo/fructo_kinase"/>
</dbReference>
<keyword evidence="9" id="KW-0963">Cytoplasm</keyword>
<comment type="subcellular location">
    <subcellularLocation>
        <location evidence="9">Cytoplasm</location>
    </subcellularLocation>
    <subcellularLocation>
        <location evidence="9">Nucleus</location>
    </subcellularLocation>
</comment>
<keyword evidence="12" id="KW-1185">Reference proteome</keyword>
<comment type="caution">
    <text evidence="9">Lacks conserved residue(s) required for the propagation of feature annotation.</text>
</comment>
<sequence>MSSSATGSSTSASSAGRPFCLVKSSINIDETFLVPHIVRPGETMSSTGLVSRPGGKGANVSAAIALAGAKVSFSGAVGKDAPWPLDELKSRKVITDDAEILENTPTGRAFIQIAEDGENSIVLLKGANFATDSKSADPVKAWTSNAERRITHLVLQNEIPLETTIAFLQHAKSDKVDNHVTTIFNPSPMLSKDQVQQFPWTSIDVLVLNEGESFDLLRVLQPSAASSLESLSEGVERSRKVLETLSSLEQLRNTAWVVLTRGGQGVMANVLLADGSEKREFFNVPPFKPKQVRDTTGAGDTFAGNLVAALMGHNVHADESLVESARPKEAKFVEEALKWAARAASLACEKEGAMQSIPSADEVKARAE</sequence>
<feature type="binding site" evidence="9">
    <location>
        <begin position="260"/>
        <end position="265"/>
    </location>
    <ligand>
        <name>ATP</name>
        <dbReference type="ChEBI" id="CHEBI:30616"/>
    </ligand>
</feature>
<dbReference type="CDD" id="cd01174">
    <property type="entry name" value="ribokinase"/>
    <property type="match status" value="1"/>
</dbReference>
<feature type="binding site" evidence="9">
    <location>
        <begin position="55"/>
        <end position="59"/>
    </location>
    <ligand>
        <name>substrate</name>
    </ligand>
</feature>
<keyword evidence="2 9" id="KW-0479">Metal-binding</keyword>
<reference evidence="11 12" key="1">
    <citation type="submission" date="2019-05" db="EMBL/GenBank/DDBJ databases">
        <title>Sporisorium graminicola CBS 10092 draft sequencing and annotation.</title>
        <authorList>
            <person name="Solano-Gonzalez S."/>
            <person name="Caddick M.X."/>
            <person name="Darby A."/>
        </authorList>
    </citation>
    <scope>NUCLEOTIDE SEQUENCE [LARGE SCALE GENOMIC DNA]</scope>
    <source>
        <strain evidence="11 12">CBS 10092</strain>
    </source>
</reference>
<feature type="binding site" evidence="9">
    <location>
        <position position="158"/>
    </location>
    <ligand>
        <name>substrate</name>
    </ligand>
</feature>
<dbReference type="GO" id="GO:0004747">
    <property type="term" value="F:ribokinase activity"/>
    <property type="evidence" value="ECO:0007669"/>
    <property type="project" value="UniProtKB-UniRule"/>
</dbReference>
<feature type="binding site" evidence="9">
    <location>
        <begin position="27"/>
        <end position="29"/>
    </location>
    <ligand>
        <name>substrate</name>
    </ligand>
</feature>
<dbReference type="RefSeq" id="XP_029740871.1">
    <property type="nucleotide sequence ID" value="XM_029882726.1"/>
</dbReference>
<evidence type="ECO:0000256" key="1">
    <source>
        <dbReference type="ARBA" id="ARBA00022679"/>
    </source>
</evidence>
<dbReference type="SUPFAM" id="SSF53613">
    <property type="entry name" value="Ribokinase-like"/>
    <property type="match status" value="1"/>
</dbReference>
<dbReference type="KEGG" id="sgra:EX895_002127"/>
<dbReference type="UniPathway" id="UPA00916">
    <property type="reaction ID" value="UER00889"/>
</dbReference>
<name>A0A4U7KX75_9BASI</name>
<organism evidence="11 12">
    <name type="scientific">Sporisorium graminicola</name>
    <dbReference type="NCBI Taxonomy" id="280036"/>
    <lineage>
        <taxon>Eukaryota</taxon>
        <taxon>Fungi</taxon>
        <taxon>Dikarya</taxon>
        <taxon>Basidiomycota</taxon>
        <taxon>Ustilaginomycotina</taxon>
        <taxon>Ustilaginomycetes</taxon>
        <taxon>Ustilaginales</taxon>
        <taxon>Ustilaginaceae</taxon>
        <taxon>Sporisorium</taxon>
    </lineage>
</organism>
<evidence type="ECO:0000256" key="9">
    <source>
        <dbReference type="HAMAP-Rule" id="MF_03215"/>
    </source>
</evidence>
<protein>
    <recommendedName>
        <fullName evidence="9">Ribokinase</fullName>
        <shortName evidence="9">RK</shortName>
        <ecNumber evidence="9">2.7.1.15</ecNumber>
    </recommendedName>
</protein>
<feature type="domain" description="Carbohydrate kinase PfkB" evidence="10">
    <location>
        <begin position="25"/>
        <end position="359"/>
    </location>
</feature>
<dbReference type="InterPro" id="IPR011611">
    <property type="entry name" value="PfkB_dom"/>
</dbReference>
<dbReference type="PANTHER" id="PTHR10584">
    <property type="entry name" value="SUGAR KINASE"/>
    <property type="match status" value="1"/>
</dbReference>
<dbReference type="Proteomes" id="UP000306050">
    <property type="component" value="Chromosome SGRAM_13"/>
</dbReference>
<dbReference type="GO" id="GO:0005524">
    <property type="term" value="F:ATP binding"/>
    <property type="evidence" value="ECO:0007669"/>
    <property type="project" value="UniProtKB-UniRule"/>
</dbReference>
<evidence type="ECO:0000256" key="8">
    <source>
        <dbReference type="ARBA" id="ARBA00023277"/>
    </source>
</evidence>
<dbReference type="HAMAP" id="MF_01987">
    <property type="entry name" value="Ribokinase"/>
    <property type="match status" value="1"/>
</dbReference>
<keyword evidence="4 9" id="KW-0418">Kinase</keyword>
<dbReference type="InterPro" id="IPR029056">
    <property type="entry name" value="Ribokinase-like"/>
</dbReference>
<comment type="cofactor">
    <cofactor evidence="9">
        <name>Mg(2+)</name>
        <dbReference type="ChEBI" id="CHEBI:18420"/>
    </cofactor>
    <text evidence="9">Requires a divalent cation, most likely magnesium in vivo, as an electrophilic catalyst to aid phosphoryl group transfer. It is the chelate of the metal and the nucleotide that is the actual substrate.</text>
</comment>
<comment type="caution">
    <text evidence="11">The sequence shown here is derived from an EMBL/GenBank/DDBJ whole genome shotgun (WGS) entry which is preliminary data.</text>
</comment>
<feature type="binding site" evidence="9">
    <location>
        <position position="350"/>
    </location>
    <ligand>
        <name>K(+)</name>
        <dbReference type="ChEBI" id="CHEBI:29103"/>
    </ligand>
</feature>
<keyword evidence="5 9" id="KW-0067">ATP-binding</keyword>
<keyword evidence="3 9" id="KW-0547">Nucleotide-binding</keyword>
<keyword evidence="9" id="KW-0539">Nucleus</keyword>
<evidence type="ECO:0000256" key="7">
    <source>
        <dbReference type="ARBA" id="ARBA00022958"/>
    </source>
</evidence>
<feature type="binding site" evidence="9">
    <location>
        <position position="356"/>
    </location>
    <ligand>
        <name>K(+)</name>
        <dbReference type="ChEBI" id="CHEBI:29103"/>
    </ligand>
</feature>
<evidence type="ECO:0000313" key="11">
    <source>
        <dbReference type="EMBL" id="TKY88886.1"/>
    </source>
</evidence>
<feature type="binding site" evidence="9">
    <location>
        <position position="296"/>
    </location>
    <ligand>
        <name>K(+)</name>
        <dbReference type="ChEBI" id="CHEBI:29103"/>
    </ligand>
</feature>
<feature type="binding site" evidence="9">
    <location>
        <position position="294"/>
    </location>
    <ligand>
        <name>K(+)</name>
        <dbReference type="ChEBI" id="CHEBI:29103"/>
    </ligand>
</feature>
<comment type="subunit">
    <text evidence="9">Homodimer.</text>
</comment>